<feature type="transmembrane region" description="Helical" evidence="1">
    <location>
        <begin position="250"/>
        <end position="274"/>
    </location>
</feature>
<organism evidence="2 3">
    <name type="scientific">Paractinoplanes bogorensis</name>
    <dbReference type="NCBI Taxonomy" id="1610840"/>
    <lineage>
        <taxon>Bacteria</taxon>
        <taxon>Bacillati</taxon>
        <taxon>Actinomycetota</taxon>
        <taxon>Actinomycetes</taxon>
        <taxon>Micromonosporales</taxon>
        <taxon>Micromonosporaceae</taxon>
        <taxon>Paractinoplanes</taxon>
    </lineage>
</organism>
<evidence type="ECO:0000256" key="1">
    <source>
        <dbReference type="SAM" id="Phobius"/>
    </source>
</evidence>
<feature type="transmembrane region" description="Helical" evidence="1">
    <location>
        <begin position="163"/>
        <end position="182"/>
    </location>
</feature>
<feature type="transmembrane region" description="Helical" evidence="1">
    <location>
        <begin position="123"/>
        <end position="142"/>
    </location>
</feature>
<keyword evidence="3" id="KW-1185">Reference proteome</keyword>
<dbReference type="RefSeq" id="WP_215785140.1">
    <property type="nucleotide sequence ID" value="NZ_JAHKKG010000002.1"/>
</dbReference>
<comment type="caution">
    <text evidence="2">The sequence shown here is derived from an EMBL/GenBank/DDBJ whole genome shotgun (WGS) entry which is preliminary data.</text>
</comment>
<sequence length="300" mass="31544">MDPGEAPLFMVEEPVVAAADPVDPDGRTADLSRHHVFPAPPPIDDPLVAGPGHAVWARRFGRLSSRHGVALLPVMVLAALPMHFFVGRVDDTIVAAPALADLVGGFGLLLLPAMWLAYLAVSALPPVLCLAGAVGVLIPWAAEGVRPRPRRVWRLVAERLRALWLWFAAFGLVTGGMSLLATEERAGPITVLFSIVSTAVLTFTGLLGCVALIERGRGPRRATHLLAQSRPAGLIVAAAAVTVVPRVADAYLGGFAATAAGVVLVQLWAIAALVTYAQARRAAEPVTSRSLFAELNAPEE</sequence>
<dbReference type="EMBL" id="JAHKKG010000002">
    <property type="protein sequence ID" value="MBU2663178.1"/>
    <property type="molecule type" value="Genomic_DNA"/>
</dbReference>
<feature type="transmembrane region" description="Helical" evidence="1">
    <location>
        <begin position="225"/>
        <end position="244"/>
    </location>
</feature>
<proteinExistence type="predicted"/>
<feature type="transmembrane region" description="Helical" evidence="1">
    <location>
        <begin position="68"/>
        <end position="86"/>
    </location>
</feature>
<keyword evidence="1" id="KW-1133">Transmembrane helix</keyword>
<gene>
    <name evidence="2" type="ORF">KOI35_06615</name>
</gene>
<evidence type="ECO:0000313" key="3">
    <source>
        <dbReference type="Proteomes" id="UP001519654"/>
    </source>
</evidence>
<feature type="transmembrane region" description="Helical" evidence="1">
    <location>
        <begin position="188"/>
        <end position="213"/>
    </location>
</feature>
<accession>A0ABS5YI84</accession>
<reference evidence="2 3" key="1">
    <citation type="submission" date="2021-06" db="EMBL/GenBank/DDBJ databases">
        <title>Actinoplanes lichenicola sp. nov., and Actinoplanes ovalisporus sp. nov., isolated from lichen in Thailand.</title>
        <authorList>
            <person name="Saeng-In P."/>
            <person name="Kanchanasin P."/>
            <person name="Yuki M."/>
            <person name="Kudo T."/>
            <person name="Ohkuma M."/>
            <person name="Phongsopitanun W."/>
            <person name="Tanasupawat S."/>
        </authorList>
    </citation>
    <scope>NUCLEOTIDE SEQUENCE [LARGE SCALE GENOMIC DNA]</scope>
    <source>
        <strain evidence="2 3">NBRC 110975</strain>
    </source>
</reference>
<evidence type="ECO:0000313" key="2">
    <source>
        <dbReference type="EMBL" id="MBU2663178.1"/>
    </source>
</evidence>
<keyword evidence="1" id="KW-0472">Membrane</keyword>
<keyword evidence="1" id="KW-0812">Transmembrane</keyword>
<feature type="transmembrane region" description="Helical" evidence="1">
    <location>
        <begin position="98"/>
        <end position="117"/>
    </location>
</feature>
<protein>
    <submittedName>
        <fullName evidence="2">Uncharacterized protein</fullName>
    </submittedName>
</protein>
<dbReference type="Proteomes" id="UP001519654">
    <property type="component" value="Unassembled WGS sequence"/>
</dbReference>
<name>A0ABS5YI84_9ACTN</name>